<keyword evidence="7" id="KW-1185">Reference proteome</keyword>
<dbReference type="CDD" id="cd00452">
    <property type="entry name" value="KDPG_aldolase"/>
    <property type="match status" value="1"/>
</dbReference>
<dbReference type="PANTHER" id="PTHR30246">
    <property type="entry name" value="2-KETO-3-DEOXY-6-PHOSPHOGLUCONATE ALDOLASE"/>
    <property type="match status" value="1"/>
</dbReference>
<dbReference type="Gene3D" id="3.20.20.70">
    <property type="entry name" value="Aldolase class I"/>
    <property type="match status" value="1"/>
</dbReference>
<evidence type="ECO:0000256" key="1">
    <source>
        <dbReference type="ARBA" id="ARBA00004761"/>
    </source>
</evidence>
<keyword evidence="5" id="KW-0119">Carbohydrate metabolism</keyword>
<dbReference type="Proteomes" id="UP000007374">
    <property type="component" value="Unassembled WGS sequence"/>
</dbReference>
<dbReference type="STRING" id="721133.SAMN05216176_105153"/>
<evidence type="ECO:0000256" key="3">
    <source>
        <dbReference type="ARBA" id="ARBA00011233"/>
    </source>
</evidence>
<dbReference type="PATRIC" id="fig|1231190.3.peg.1524"/>
<evidence type="ECO:0000256" key="2">
    <source>
        <dbReference type="ARBA" id="ARBA00006906"/>
    </source>
</evidence>
<evidence type="ECO:0000256" key="5">
    <source>
        <dbReference type="ARBA" id="ARBA00023277"/>
    </source>
</evidence>
<dbReference type="PROSITE" id="PS00160">
    <property type="entry name" value="ALDOLASE_KDPG_KHG_2"/>
    <property type="match status" value="1"/>
</dbReference>
<dbReference type="SUPFAM" id="SSF51569">
    <property type="entry name" value="Aldolase"/>
    <property type="match status" value="1"/>
</dbReference>
<comment type="caution">
    <text evidence="6">The sequence shown here is derived from an EMBL/GenBank/DDBJ whole genome shotgun (WGS) entry which is preliminary data.</text>
</comment>
<evidence type="ECO:0000256" key="4">
    <source>
        <dbReference type="ARBA" id="ARBA00023239"/>
    </source>
</evidence>
<sequence length="208" mass="21760">MMQDYMKELPLIAILRGLTPDQAVDVGETIYDAGFRIMEVPLNSPDPFSSIALLVRHFGERMLIGAGTVTSAEDCRRVAEAGARLVVAPNTDADVIATARAADMIAVPGVATPSEAFAAIRAGANALKLFPADAVGPSGVRAWRAVLPARLPLVAVGGVGPDNMAEWRKAGVDGFGIGSALFRPGMTTSDIRRNADAFIAAFHTGSSR</sequence>
<proteinExistence type="inferred from homology"/>
<dbReference type="InterPro" id="IPR031338">
    <property type="entry name" value="KDPG/KHG_AS_2"/>
</dbReference>
<protein>
    <submittedName>
        <fullName evidence="6">KDPG and KHG aldolase</fullName>
    </submittedName>
</protein>
<evidence type="ECO:0000313" key="7">
    <source>
        <dbReference type="Proteomes" id="UP000007374"/>
    </source>
</evidence>
<organism evidence="6 7">
    <name type="scientific">Nitratireductor indicus C115</name>
    <dbReference type="NCBI Taxonomy" id="1231190"/>
    <lineage>
        <taxon>Bacteria</taxon>
        <taxon>Pseudomonadati</taxon>
        <taxon>Pseudomonadota</taxon>
        <taxon>Alphaproteobacteria</taxon>
        <taxon>Hyphomicrobiales</taxon>
        <taxon>Phyllobacteriaceae</taxon>
        <taxon>Nitratireductor</taxon>
    </lineage>
</organism>
<dbReference type="RefSeq" id="WP_009756271.1">
    <property type="nucleotide sequence ID" value="NZ_AMSI01000004.1"/>
</dbReference>
<reference evidence="6 7" key="1">
    <citation type="journal article" date="2012" name="J. Bacteriol.">
        <title>Genome Sequence of Nitratireductor indicus Type Strain C115.</title>
        <authorList>
            <person name="Lai Q."/>
            <person name="Li G."/>
            <person name="Yu Z."/>
            <person name="Shao Z."/>
        </authorList>
    </citation>
    <scope>NUCLEOTIDE SEQUENCE [LARGE SCALE GENOMIC DNA]</scope>
    <source>
        <strain evidence="6 7">C115</strain>
    </source>
</reference>
<dbReference type="InterPro" id="IPR000887">
    <property type="entry name" value="Aldlse_KDPG_KHG"/>
</dbReference>
<dbReference type="OrthoDB" id="7204076at2"/>
<dbReference type="PANTHER" id="PTHR30246:SF1">
    <property type="entry name" value="2-DEHYDRO-3-DEOXY-6-PHOSPHOGALACTONATE ALDOLASE-RELATED"/>
    <property type="match status" value="1"/>
</dbReference>
<dbReference type="AlphaFoldDB" id="K2PPZ7"/>
<dbReference type="InterPro" id="IPR013785">
    <property type="entry name" value="Aldolase_TIM"/>
</dbReference>
<comment type="similarity">
    <text evidence="2">Belongs to the KHG/KDPG aldolase family.</text>
</comment>
<accession>K2PPZ7</accession>
<dbReference type="NCBIfam" id="NF006600">
    <property type="entry name" value="PRK09140.1"/>
    <property type="match status" value="1"/>
</dbReference>
<comment type="subunit">
    <text evidence="3">Homotrimer.</text>
</comment>
<name>K2PPZ7_9HYPH</name>
<gene>
    <name evidence="6" type="ORF">NA8A_07269</name>
</gene>
<comment type="pathway">
    <text evidence="1">Carbohydrate acid metabolism.</text>
</comment>
<keyword evidence="4" id="KW-0456">Lyase</keyword>
<dbReference type="EMBL" id="AMSI01000004">
    <property type="protein sequence ID" value="EKF43117.1"/>
    <property type="molecule type" value="Genomic_DNA"/>
</dbReference>
<dbReference type="Pfam" id="PF01081">
    <property type="entry name" value="Aldolase"/>
    <property type="match status" value="1"/>
</dbReference>
<dbReference type="GO" id="GO:0016829">
    <property type="term" value="F:lyase activity"/>
    <property type="evidence" value="ECO:0007669"/>
    <property type="project" value="UniProtKB-KW"/>
</dbReference>
<evidence type="ECO:0000313" key="6">
    <source>
        <dbReference type="EMBL" id="EKF43117.1"/>
    </source>
</evidence>
<dbReference type="eggNOG" id="COG0800">
    <property type="taxonomic scope" value="Bacteria"/>
</dbReference>